<dbReference type="Gene3D" id="3.40.50.300">
    <property type="entry name" value="P-loop containing nucleotide triphosphate hydrolases"/>
    <property type="match status" value="2"/>
</dbReference>
<protein>
    <recommendedName>
        <fullName evidence="5">Probable ATP-binding protein YheS</fullName>
    </recommendedName>
</protein>
<dbReference type="InterPro" id="IPR003439">
    <property type="entry name" value="ABC_transporter-like_ATP-bd"/>
</dbReference>
<keyword evidence="10" id="KW-1185">Reference proteome</keyword>
<dbReference type="PROSITE" id="PS00211">
    <property type="entry name" value="ABC_TRANSPORTER_1"/>
    <property type="match status" value="2"/>
</dbReference>
<evidence type="ECO:0000256" key="1">
    <source>
        <dbReference type="ARBA" id="ARBA00022737"/>
    </source>
</evidence>
<gene>
    <name evidence="9" type="ORF">FHP88_06200</name>
</gene>
<dbReference type="PANTHER" id="PTHR19211">
    <property type="entry name" value="ATP-BINDING TRANSPORT PROTEIN-RELATED"/>
    <property type="match status" value="1"/>
</dbReference>
<dbReference type="Pfam" id="PF00005">
    <property type="entry name" value="ABC_tran"/>
    <property type="match status" value="2"/>
</dbReference>
<feature type="compositionally biased region" description="Basic and acidic residues" evidence="7">
    <location>
        <begin position="526"/>
        <end position="555"/>
    </location>
</feature>
<dbReference type="Proteomes" id="UP000316649">
    <property type="component" value="Unassembled WGS sequence"/>
</dbReference>
<feature type="coiled-coil region" evidence="6">
    <location>
        <begin position="557"/>
        <end position="619"/>
    </location>
</feature>
<evidence type="ECO:0000256" key="3">
    <source>
        <dbReference type="ARBA" id="ARBA00022840"/>
    </source>
</evidence>
<evidence type="ECO:0000256" key="2">
    <source>
        <dbReference type="ARBA" id="ARBA00022741"/>
    </source>
</evidence>
<feature type="domain" description="ABC transporter" evidence="8">
    <location>
        <begin position="2"/>
        <end position="246"/>
    </location>
</feature>
<dbReference type="SMART" id="SM00382">
    <property type="entry name" value="AAA"/>
    <property type="match status" value="2"/>
</dbReference>
<reference evidence="9 10" key="1">
    <citation type="submission" date="2019-07" db="EMBL/GenBank/DDBJ databases">
        <title>The pathways for chlorine oxyanion respiration interact through the shared metabolite chlorate.</title>
        <authorList>
            <person name="Barnum T.P."/>
            <person name="Cheng Y."/>
            <person name="Hill K.A."/>
            <person name="Lucas L.N."/>
            <person name="Carlson H.K."/>
            <person name="Coates J.D."/>
        </authorList>
    </citation>
    <scope>NUCLEOTIDE SEQUENCE [LARGE SCALE GENOMIC DNA]</scope>
    <source>
        <strain evidence="9 10">BK-1</strain>
    </source>
</reference>
<dbReference type="InterPro" id="IPR032781">
    <property type="entry name" value="ABC_tran_Xtn"/>
</dbReference>
<feature type="domain" description="ABC transporter" evidence="8">
    <location>
        <begin position="313"/>
        <end position="527"/>
    </location>
</feature>
<dbReference type="GO" id="GO:0005524">
    <property type="term" value="F:ATP binding"/>
    <property type="evidence" value="ECO:0007669"/>
    <property type="project" value="UniProtKB-KW"/>
</dbReference>
<evidence type="ECO:0000256" key="5">
    <source>
        <dbReference type="ARBA" id="ARBA00069073"/>
    </source>
</evidence>
<keyword evidence="3 9" id="KW-0067">ATP-binding</keyword>
<evidence type="ECO:0000256" key="6">
    <source>
        <dbReference type="SAM" id="Coils"/>
    </source>
</evidence>
<dbReference type="InterPro" id="IPR017871">
    <property type="entry name" value="ABC_transporter-like_CS"/>
</dbReference>
<keyword evidence="2" id="KW-0547">Nucleotide-binding</keyword>
<keyword evidence="6" id="KW-0175">Coiled coil</keyword>
<dbReference type="FunFam" id="3.40.50.300:FF:002053">
    <property type="entry name" value="ABC transporter ATP-binding protein"/>
    <property type="match status" value="1"/>
</dbReference>
<evidence type="ECO:0000256" key="7">
    <source>
        <dbReference type="SAM" id="MobiDB-lite"/>
    </source>
</evidence>
<dbReference type="PROSITE" id="PS50893">
    <property type="entry name" value="ABC_TRANSPORTER_2"/>
    <property type="match status" value="2"/>
</dbReference>
<name>A0A558DU45_9GAMM</name>
<keyword evidence="1" id="KW-0677">Repeat</keyword>
<dbReference type="InterPro" id="IPR027417">
    <property type="entry name" value="P-loop_NTPase"/>
</dbReference>
<evidence type="ECO:0000313" key="10">
    <source>
        <dbReference type="Proteomes" id="UP000316649"/>
    </source>
</evidence>
<evidence type="ECO:0000313" key="9">
    <source>
        <dbReference type="EMBL" id="TVO77118.1"/>
    </source>
</evidence>
<organism evidence="9 10">
    <name type="scientific">Sedimenticola selenatireducens</name>
    <dbReference type="NCBI Taxonomy" id="191960"/>
    <lineage>
        <taxon>Bacteria</taxon>
        <taxon>Pseudomonadati</taxon>
        <taxon>Pseudomonadota</taxon>
        <taxon>Gammaproteobacteria</taxon>
        <taxon>Chromatiales</taxon>
        <taxon>Sedimenticolaceae</taxon>
        <taxon>Sedimenticola</taxon>
    </lineage>
</organism>
<comment type="caution">
    <text evidence="9">The sequence shown here is derived from an EMBL/GenBank/DDBJ whole genome shotgun (WGS) entry which is preliminary data.</text>
</comment>
<dbReference type="InterPro" id="IPR050611">
    <property type="entry name" value="ABCF"/>
</dbReference>
<evidence type="ECO:0000259" key="8">
    <source>
        <dbReference type="PROSITE" id="PS50893"/>
    </source>
</evidence>
<proteinExistence type="inferred from homology"/>
<dbReference type="CDD" id="cd03221">
    <property type="entry name" value="ABCF_EF-3"/>
    <property type="match status" value="2"/>
</dbReference>
<sequence>MLRFDKLSLRRGIKPLFYDATFIVHPGQRVGVTGANGTGKSSLFALIRDQLHADGGEFYCPKDWVIAHVAQETPADPRTALEYVLDGDEELRLVERQLAEAETAHQGERVAELHNRLDIIGGYTAQSRAARLIHGLGFKPGEELHPVNSFSGGWRMRLNLARALMCRSDLLLLDEPTNHLDLDAVIWLEEWLKSYAGTLLLISHDRDFLDAVTSHIAHMEQERITLYTGNYSAFERIRAERLANQQSAFEKQQREVAHIRRYVDRFRAQATKARQAQSRLKALERMELIAPAHVDSPFHFSFKKPDKIPNPLLKLLETSAGYGDKQILNRVNLNLSPGDRIGLLGPNGAGKSTLIKLLADELAPSGGKRETAQDLKIGYFAQHQLDQLNPQESALAHLLRLDPKATEQSMRDFIGGFGFAGERADSPVAPFSGGEKARLVLALLVYQRPNLLLLDEPTNHLDLEMRFALSQALQEFEGAMVVVSHDRHLLRTTTDELLLVHGGNVDEFKGDLDEYPRWLAENRSADLRKDRNNSDTEHSATARKEKKRLEAERRKQLQPLRNQVQQLEKKLDDLNSHSRKLESALADPAIYDASQKETLKKRLAEKTQVTQQLNEAEEHWLMACEALEEAETLLHNERA</sequence>
<dbReference type="GO" id="GO:0016887">
    <property type="term" value="F:ATP hydrolysis activity"/>
    <property type="evidence" value="ECO:0007669"/>
    <property type="project" value="InterPro"/>
</dbReference>
<dbReference type="AlphaFoldDB" id="A0A558DU45"/>
<comment type="similarity">
    <text evidence="4">Belongs to the ABC transporter superfamily. ABCF family. YheS subfamily.</text>
</comment>
<dbReference type="FunFam" id="3.40.50.300:FF:000011">
    <property type="entry name" value="Putative ABC transporter ATP-binding component"/>
    <property type="match status" value="1"/>
</dbReference>
<dbReference type="OrthoDB" id="9762051at2"/>
<dbReference type="PANTHER" id="PTHR19211:SF14">
    <property type="entry name" value="ATP-BINDING CASSETTE SUB-FAMILY F MEMBER 1"/>
    <property type="match status" value="1"/>
</dbReference>
<dbReference type="RefSeq" id="WP_144358248.1">
    <property type="nucleotide sequence ID" value="NZ_VMNH01000005.1"/>
</dbReference>
<dbReference type="SUPFAM" id="SSF52540">
    <property type="entry name" value="P-loop containing nucleoside triphosphate hydrolases"/>
    <property type="match status" value="2"/>
</dbReference>
<accession>A0A558DU45</accession>
<dbReference type="Pfam" id="PF12848">
    <property type="entry name" value="ABC_tran_Xtn"/>
    <property type="match status" value="1"/>
</dbReference>
<dbReference type="EMBL" id="VMNH01000005">
    <property type="protein sequence ID" value="TVO77118.1"/>
    <property type="molecule type" value="Genomic_DNA"/>
</dbReference>
<feature type="region of interest" description="Disordered" evidence="7">
    <location>
        <begin position="526"/>
        <end position="557"/>
    </location>
</feature>
<evidence type="ECO:0000256" key="4">
    <source>
        <dbReference type="ARBA" id="ARBA00061571"/>
    </source>
</evidence>
<dbReference type="InterPro" id="IPR003593">
    <property type="entry name" value="AAA+_ATPase"/>
</dbReference>